<evidence type="ECO:0000256" key="7">
    <source>
        <dbReference type="ARBA" id="ARBA00023136"/>
    </source>
</evidence>
<keyword evidence="4 10" id="KW-0808">Transferase</keyword>
<keyword evidence="11" id="KW-1185">Reference proteome</keyword>
<evidence type="ECO:0000313" key="10">
    <source>
        <dbReference type="EMBL" id="MFC7292171.1"/>
    </source>
</evidence>
<name>A0ABW2IMR0_9PROT</name>
<dbReference type="InterPro" id="IPR050297">
    <property type="entry name" value="LipidA_mod_glycosyltrf_83"/>
</dbReference>
<feature type="transmembrane region" description="Helical" evidence="8">
    <location>
        <begin position="160"/>
        <end position="187"/>
    </location>
</feature>
<feature type="transmembrane region" description="Helical" evidence="8">
    <location>
        <begin position="254"/>
        <end position="274"/>
    </location>
</feature>
<evidence type="ECO:0000256" key="6">
    <source>
        <dbReference type="ARBA" id="ARBA00022989"/>
    </source>
</evidence>
<feature type="transmembrane region" description="Helical" evidence="8">
    <location>
        <begin position="12"/>
        <end position="33"/>
    </location>
</feature>
<evidence type="ECO:0000256" key="3">
    <source>
        <dbReference type="ARBA" id="ARBA00022676"/>
    </source>
</evidence>
<keyword evidence="3 10" id="KW-0328">Glycosyltransferase</keyword>
<accession>A0ABW2IMR0</accession>
<dbReference type="EMBL" id="JBHTBR010000005">
    <property type="protein sequence ID" value="MFC7292171.1"/>
    <property type="molecule type" value="Genomic_DNA"/>
</dbReference>
<feature type="transmembrane region" description="Helical" evidence="8">
    <location>
        <begin position="79"/>
        <end position="100"/>
    </location>
</feature>
<dbReference type="EC" id="2.4.-.-" evidence="10"/>
<evidence type="ECO:0000313" key="11">
    <source>
        <dbReference type="Proteomes" id="UP001596492"/>
    </source>
</evidence>
<feature type="domain" description="Glycosyltransferase RgtA/B/C/D-like" evidence="9">
    <location>
        <begin position="58"/>
        <end position="218"/>
    </location>
</feature>
<dbReference type="GO" id="GO:0016757">
    <property type="term" value="F:glycosyltransferase activity"/>
    <property type="evidence" value="ECO:0007669"/>
    <property type="project" value="UniProtKB-KW"/>
</dbReference>
<gene>
    <name evidence="10" type="ORF">ACFQS8_11130</name>
</gene>
<comment type="subcellular location">
    <subcellularLocation>
        <location evidence="1">Cell membrane</location>
        <topology evidence="1">Multi-pass membrane protein</topology>
    </subcellularLocation>
</comment>
<dbReference type="PANTHER" id="PTHR33908">
    <property type="entry name" value="MANNOSYLTRANSFERASE YKCB-RELATED"/>
    <property type="match status" value="1"/>
</dbReference>
<feature type="transmembrane region" description="Helical" evidence="8">
    <location>
        <begin position="199"/>
        <end position="218"/>
    </location>
</feature>
<dbReference type="RefSeq" id="WP_382167409.1">
    <property type="nucleotide sequence ID" value="NZ_JBHTBR010000005.1"/>
</dbReference>
<dbReference type="InterPro" id="IPR038731">
    <property type="entry name" value="RgtA/B/C-like"/>
</dbReference>
<organism evidence="10 11">
    <name type="scientific">Hirschia litorea</name>
    <dbReference type="NCBI Taxonomy" id="1199156"/>
    <lineage>
        <taxon>Bacteria</taxon>
        <taxon>Pseudomonadati</taxon>
        <taxon>Pseudomonadota</taxon>
        <taxon>Alphaproteobacteria</taxon>
        <taxon>Hyphomonadales</taxon>
        <taxon>Hyphomonadaceae</taxon>
        <taxon>Hirschia</taxon>
    </lineage>
</organism>
<dbReference type="Pfam" id="PF13231">
    <property type="entry name" value="PMT_2"/>
    <property type="match status" value="1"/>
</dbReference>
<feature type="transmembrane region" description="Helical" evidence="8">
    <location>
        <begin position="340"/>
        <end position="359"/>
    </location>
</feature>
<evidence type="ECO:0000256" key="8">
    <source>
        <dbReference type="SAM" id="Phobius"/>
    </source>
</evidence>
<keyword evidence="7 8" id="KW-0472">Membrane</keyword>
<comment type="caution">
    <text evidence="10">The sequence shown here is derived from an EMBL/GenBank/DDBJ whole genome shotgun (WGS) entry which is preliminary data.</text>
</comment>
<dbReference type="Proteomes" id="UP001596492">
    <property type="component" value="Unassembled WGS sequence"/>
</dbReference>
<sequence length="522" mass="57805">MTILPDFVRRSPIRTTACIIAALVCVRLISVLLSPLNLGPDEAQYWRWSTHLDWGYYSKPPLIAWMISLTTSIFGHGEWAIRLYAPIGHGFAAFFIFLLGKKAFDIRTGAWASAIYLLMPGVSLSSGVISTDGLLLPCWTAAITLLWYQRDDTTWLKSVGMGVAIGLAFLAKYAAIYILVGFALAALMDAKTRRALFSLKGLVALVSFLAVISPNIIWNASHNFATLGHTADNANWENSTFNLGNLIKFFKDQLGVFGPISFLILLSGFAFILPKTDKDSARKDRWFLCFILPPLIVIAVQAFVSRAHANWAASAYPAASILVAAWVLRSNWTTFLKWGLGFNAAIGALMLAIAIQPTIADAIGGSNSIKRVRGWQDSVAQLDAAAKSINAQGIVFDERENWHGMDYYGEALNNPPSHYLWKRHDEAHAFAESFAPVPEGSTDTMLIASLRDNFRARMRADFTDFNAIGRIDIPLGGNRTRTFCLYEASGFHPLARTKEYEARFRDAQEKCPFKSQLPESSE</sequence>
<protein>
    <submittedName>
        <fullName evidence="10">ArnT family glycosyltransferase</fullName>
        <ecNumber evidence="10">2.4.-.-</ecNumber>
    </submittedName>
</protein>
<feature type="transmembrane region" description="Helical" evidence="8">
    <location>
        <begin position="286"/>
        <end position="304"/>
    </location>
</feature>
<evidence type="ECO:0000256" key="2">
    <source>
        <dbReference type="ARBA" id="ARBA00022475"/>
    </source>
</evidence>
<evidence type="ECO:0000259" key="9">
    <source>
        <dbReference type="Pfam" id="PF13231"/>
    </source>
</evidence>
<feature type="transmembrane region" description="Helical" evidence="8">
    <location>
        <begin position="310"/>
        <end position="328"/>
    </location>
</feature>
<keyword evidence="5 8" id="KW-0812">Transmembrane</keyword>
<proteinExistence type="predicted"/>
<evidence type="ECO:0000256" key="5">
    <source>
        <dbReference type="ARBA" id="ARBA00022692"/>
    </source>
</evidence>
<evidence type="ECO:0000256" key="4">
    <source>
        <dbReference type="ARBA" id="ARBA00022679"/>
    </source>
</evidence>
<evidence type="ECO:0000256" key="1">
    <source>
        <dbReference type="ARBA" id="ARBA00004651"/>
    </source>
</evidence>
<reference evidence="11" key="1">
    <citation type="journal article" date="2019" name="Int. J. Syst. Evol. Microbiol.">
        <title>The Global Catalogue of Microorganisms (GCM) 10K type strain sequencing project: providing services to taxonomists for standard genome sequencing and annotation.</title>
        <authorList>
            <consortium name="The Broad Institute Genomics Platform"/>
            <consortium name="The Broad Institute Genome Sequencing Center for Infectious Disease"/>
            <person name="Wu L."/>
            <person name="Ma J."/>
        </authorList>
    </citation>
    <scope>NUCLEOTIDE SEQUENCE [LARGE SCALE GENOMIC DNA]</scope>
    <source>
        <strain evidence="11">CCUG 51308</strain>
    </source>
</reference>
<dbReference type="PANTHER" id="PTHR33908:SF11">
    <property type="entry name" value="MEMBRANE PROTEIN"/>
    <property type="match status" value="1"/>
</dbReference>
<keyword evidence="2" id="KW-1003">Cell membrane</keyword>
<keyword evidence="6 8" id="KW-1133">Transmembrane helix</keyword>